<dbReference type="eggNOG" id="KOG3867">
    <property type="taxonomic scope" value="Eukaryota"/>
</dbReference>
<organism evidence="4 5">
    <name type="scientific">Thalassiosira oceanica</name>
    <name type="common">Marine diatom</name>
    <dbReference type="NCBI Taxonomy" id="159749"/>
    <lineage>
        <taxon>Eukaryota</taxon>
        <taxon>Sar</taxon>
        <taxon>Stramenopiles</taxon>
        <taxon>Ochrophyta</taxon>
        <taxon>Bacillariophyta</taxon>
        <taxon>Coscinodiscophyceae</taxon>
        <taxon>Thalassiosirophycidae</taxon>
        <taxon>Thalassiosirales</taxon>
        <taxon>Thalassiosiraceae</taxon>
        <taxon>Thalassiosira</taxon>
    </lineage>
</organism>
<dbReference type="OMA" id="FYATHAK"/>
<protein>
    <recommendedName>
        <fullName evidence="3">Sulfatase N-terminal domain-containing protein</fullName>
    </recommendedName>
</protein>
<evidence type="ECO:0000313" key="4">
    <source>
        <dbReference type="EMBL" id="EJK69638.1"/>
    </source>
</evidence>
<feature type="region of interest" description="Disordered" evidence="2">
    <location>
        <begin position="1"/>
        <end position="27"/>
    </location>
</feature>
<dbReference type="PANTHER" id="PTHR43108">
    <property type="entry name" value="N-ACETYLGLUCOSAMINE-6-SULFATASE FAMILY MEMBER"/>
    <property type="match status" value="1"/>
</dbReference>
<name>K0STB6_THAOC</name>
<comment type="similarity">
    <text evidence="1">Belongs to the sulfatase family.</text>
</comment>
<dbReference type="SUPFAM" id="SSF53649">
    <property type="entry name" value="Alkaline phosphatase-like"/>
    <property type="match status" value="1"/>
</dbReference>
<evidence type="ECO:0000256" key="1">
    <source>
        <dbReference type="ARBA" id="ARBA00008779"/>
    </source>
</evidence>
<feature type="region of interest" description="Disordered" evidence="2">
    <location>
        <begin position="88"/>
        <end position="119"/>
    </location>
</feature>
<feature type="compositionally biased region" description="Basic and acidic residues" evidence="2">
    <location>
        <begin position="88"/>
        <end position="98"/>
    </location>
</feature>
<feature type="domain" description="Sulfatase N-terminal" evidence="3">
    <location>
        <begin position="128"/>
        <end position="442"/>
    </location>
</feature>
<dbReference type="AlphaFoldDB" id="K0STB6"/>
<dbReference type="PANTHER" id="PTHR43108:SF6">
    <property type="entry name" value="N-SULPHOGLUCOSAMINE SULPHOHYDROLASE"/>
    <property type="match status" value="1"/>
</dbReference>
<dbReference type="EMBL" id="AGNL01009791">
    <property type="protein sequence ID" value="EJK69638.1"/>
    <property type="molecule type" value="Genomic_DNA"/>
</dbReference>
<proteinExistence type="inferred from homology"/>
<evidence type="ECO:0000256" key="2">
    <source>
        <dbReference type="SAM" id="MobiDB-lite"/>
    </source>
</evidence>
<dbReference type="InterPro" id="IPR017850">
    <property type="entry name" value="Alkaline_phosphatase_core_sf"/>
</dbReference>
<gene>
    <name evidence="4" type="ORF">THAOC_09080</name>
</gene>
<comment type="caution">
    <text evidence="4">The sequence shown here is derived from an EMBL/GenBank/DDBJ whole genome shotgun (WGS) entry which is preliminary data.</text>
</comment>
<reference evidence="4 5" key="1">
    <citation type="journal article" date="2012" name="Genome Biol.">
        <title>Genome and low-iron response of an oceanic diatom adapted to chronic iron limitation.</title>
        <authorList>
            <person name="Lommer M."/>
            <person name="Specht M."/>
            <person name="Roy A.S."/>
            <person name="Kraemer L."/>
            <person name="Andreson R."/>
            <person name="Gutowska M.A."/>
            <person name="Wolf J."/>
            <person name="Bergner S.V."/>
            <person name="Schilhabel M.B."/>
            <person name="Klostermeier U.C."/>
            <person name="Beiko R.G."/>
            <person name="Rosenstiel P."/>
            <person name="Hippler M."/>
            <person name="Laroche J."/>
        </authorList>
    </citation>
    <scope>NUCLEOTIDE SEQUENCE [LARGE SCALE GENOMIC DNA]</scope>
    <source>
        <strain evidence="4 5">CCMP1005</strain>
    </source>
</reference>
<evidence type="ECO:0000313" key="5">
    <source>
        <dbReference type="Proteomes" id="UP000266841"/>
    </source>
</evidence>
<accession>K0STB6</accession>
<evidence type="ECO:0000259" key="3">
    <source>
        <dbReference type="Pfam" id="PF00884"/>
    </source>
</evidence>
<dbReference type="OrthoDB" id="190099at2759"/>
<sequence length="554" mass="63476">MLEQSVDPRTPDGAGARDTEDDDKSIEGVEKMVSEMKNKLDAMQEKLVSLSKSTAKMQASVVSSASEEATTLKTTKKKAAQRLIPKEEPKKAKTEDVRVPPAAKVVQESRPVTESFPMTPQGNLTGMNILLLYADDWTHHTLSSYHKTEPINKVLKTPVLDALAADGIRFTHNCVTTSVCWISRATLYTGQYMSRHKTKEPCCWSGGTKPKSKLPEAPSNWKELSFYEILARHGYHVGHAGKWGVYLPFDKNVDFNVEEDGWHYRKLGKKLWHITEKNEADALRFLVTRPRDKPFFLNTAFYATHAKDGDVRQYMPQNASMEWYENDEIPIPPTGTEEAWKRMPYFFDERNEGRTRWHWRKFKYRMATEVDSACGAILEELRRQDALDNTVVIFTTDNGNYHSEHGLAVRDPRMDESRRGSTNDEFTLNIDLAPTILGAAGIQAPAKMMGRDISPLYLSPESTKWRHEWFYEHPIIGGNKHYIPSSEALVRKDYKYMYWPDYGFHQLFNLRKDPGEMEDIINSTDSAVVAVKNEMKQRFDEMKSLIRSEATVTL</sequence>
<dbReference type="Pfam" id="PF00884">
    <property type="entry name" value="Sulfatase"/>
    <property type="match status" value="1"/>
</dbReference>
<dbReference type="InterPro" id="IPR000917">
    <property type="entry name" value="Sulfatase_N"/>
</dbReference>
<dbReference type="Gene3D" id="3.40.720.10">
    <property type="entry name" value="Alkaline Phosphatase, subunit A"/>
    <property type="match status" value="1"/>
</dbReference>
<feature type="compositionally biased region" description="Polar residues" evidence="2">
    <location>
        <begin position="110"/>
        <end position="119"/>
    </location>
</feature>
<keyword evidence="5" id="KW-1185">Reference proteome</keyword>
<dbReference type="Proteomes" id="UP000266841">
    <property type="component" value="Unassembled WGS sequence"/>
</dbReference>